<proteinExistence type="predicted"/>
<protein>
    <submittedName>
        <fullName evidence="2">Uncharacterized protein</fullName>
    </submittedName>
</protein>
<dbReference type="WBParaSite" id="L893_g13693.t1">
    <property type="protein sequence ID" value="L893_g13693.t1"/>
    <property type="gene ID" value="L893_g13693"/>
</dbReference>
<keyword evidence="1" id="KW-1185">Reference proteome</keyword>
<reference evidence="2" key="1">
    <citation type="submission" date="2016-11" db="UniProtKB">
        <authorList>
            <consortium name="WormBaseParasite"/>
        </authorList>
    </citation>
    <scope>IDENTIFICATION</scope>
</reference>
<name>A0A1I7Y8Y5_9BILA</name>
<dbReference type="AlphaFoldDB" id="A0A1I7Y8Y5"/>
<organism evidence="1 2">
    <name type="scientific">Steinernema glaseri</name>
    <dbReference type="NCBI Taxonomy" id="37863"/>
    <lineage>
        <taxon>Eukaryota</taxon>
        <taxon>Metazoa</taxon>
        <taxon>Ecdysozoa</taxon>
        <taxon>Nematoda</taxon>
        <taxon>Chromadorea</taxon>
        <taxon>Rhabditida</taxon>
        <taxon>Tylenchina</taxon>
        <taxon>Panagrolaimomorpha</taxon>
        <taxon>Strongyloidoidea</taxon>
        <taxon>Steinernematidae</taxon>
        <taxon>Steinernema</taxon>
    </lineage>
</organism>
<sequence length="67" mass="7436">MIPNLDICLAKVSMRRPRALRRLLAPLLCSLPSENGRYERKAGHGACDEQRPLGKIGVIEGVRVRAL</sequence>
<dbReference type="Proteomes" id="UP000095287">
    <property type="component" value="Unplaced"/>
</dbReference>
<accession>A0A1I7Y8Y5</accession>
<evidence type="ECO:0000313" key="1">
    <source>
        <dbReference type="Proteomes" id="UP000095287"/>
    </source>
</evidence>
<evidence type="ECO:0000313" key="2">
    <source>
        <dbReference type="WBParaSite" id="L893_g13693.t1"/>
    </source>
</evidence>